<dbReference type="InterPro" id="IPR011042">
    <property type="entry name" value="6-blade_b-propeller_TolB-like"/>
</dbReference>
<dbReference type="Pfam" id="PF08450">
    <property type="entry name" value="SGL"/>
    <property type="match status" value="1"/>
</dbReference>
<proteinExistence type="predicted"/>
<feature type="binding site" evidence="3">
    <location>
        <position position="56"/>
    </location>
    <ligand>
        <name>a divalent metal cation</name>
        <dbReference type="ChEBI" id="CHEBI:60240"/>
    </ligand>
</feature>
<name>A0A6L3ST60_9HYPH</name>
<feature type="binding site" evidence="3">
    <location>
        <position position="142"/>
    </location>
    <ligand>
        <name>substrate</name>
    </ligand>
</feature>
<dbReference type="PANTHER" id="PTHR47572">
    <property type="entry name" value="LIPOPROTEIN-RELATED"/>
    <property type="match status" value="1"/>
</dbReference>
<evidence type="ECO:0000256" key="1">
    <source>
        <dbReference type="ARBA" id="ARBA00022801"/>
    </source>
</evidence>
<protein>
    <submittedName>
        <fullName evidence="5">SMP-30/gluconolactonase/LRE family protein</fullName>
    </submittedName>
</protein>
<dbReference type="InterPro" id="IPR013658">
    <property type="entry name" value="SGL"/>
</dbReference>
<gene>
    <name evidence="5" type="ORF">F6X53_25895</name>
</gene>
<evidence type="ECO:0000313" key="6">
    <source>
        <dbReference type="Proteomes" id="UP000474159"/>
    </source>
</evidence>
<keyword evidence="3" id="KW-0479">Metal-binding</keyword>
<feature type="active site" description="Proton donor/acceptor" evidence="2">
    <location>
        <position position="253"/>
    </location>
</feature>
<dbReference type="PANTHER" id="PTHR47572:SF4">
    <property type="entry name" value="LACTONASE DRP35"/>
    <property type="match status" value="1"/>
</dbReference>
<evidence type="ECO:0000313" key="5">
    <source>
        <dbReference type="EMBL" id="KAB1074540.1"/>
    </source>
</evidence>
<keyword evidence="3" id="KW-0862">Zinc</keyword>
<keyword evidence="1" id="KW-0378">Hydrolase</keyword>
<evidence type="ECO:0000256" key="3">
    <source>
        <dbReference type="PIRSR" id="PIRSR605511-2"/>
    </source>
</evidence>
<dbReference type="OrthoDB" id="241638at2"/>
<feature type="binding site" evidence="3">
    <location>
        <position position="166"/>
    </location>
    <ligand>
        <name>substrate</name>
    </ligand>
</feature>
<feature type="binding site" evidence="3">
    <location>
        <position position="199"/>
    </location>
    <ligand>
        <name>a divalent metal cation</name>
        <dbReference type="ChEBI" id="CHEBI:60240"/>
    </ligand>
</feature>
<evidence type="ECO:0000256" key="2">
    <source>
        <dbReference type="PIRSR" id="PIRSR605511-1"/>
    </source>
</evidence>
<comment type="cofactor">
    <cofactor evidence="3">
        <name>Zn(2+)</name>
        <dbReference type="ChEBI" id="CHEBI:29105"/>
    </cofactor>
    <text evidence="3">Binds 1 divalent metal cation per subunit.</text>
</comment>
<organism evidence="5 6">
    <name type="scientific">Methylobacterium soli</name>
    <dbReference type="NCBI Taxonomy" id="553447"/>
    <lineage>
        <taxon>Bacteria</taxon>
        <taxon>Pseudomonadati</taxon>
        <taxon>Pseudomonadota</taxon>
        <taxon>Alphaproteobacteria</taxon>
        <taxon>Hyphomicrobiales</taxon>
        <taxon>Methylobacteriaceae</taxon>
        <taxon>Methylobacterium</taxon>
    </lineage>
</organism>
<reference evidence="5 6" key="1">
    <citation type="submission" date="2019-09" db="EMBL/GenBank/DDBJ databases">
        <title>YIM 48816 draft genome.</title>
        <authorList>
            <person name="Jiang L."/>
        </authorList>
    </citation>
    <scope>NUCLEOTIDE SEQUENCE [LARGE SCALE GENOMIC DNA]</scope>
    <source>
        <strain evidence="5 6">YIM 48816</strain>
    </source>
</reference>
<dbReference type="GO" id="GO:0046872">
    <property type="term" value="F:metal ion binding"/>
    <property type="evidence" value="ECO:0007669"/>
    <property type="project" value="UniProtKB-KW"/>
</dbReference>
<dbReference type="GO" id="GO:0016787">
    <property type="term" value="F:hydrolase activity"/>
    <property type="evidence" value="ECO:0007669"/>
    <property type="project" value="UniProtKB-KW"/>
</dbReference>
<dbReference type="InterPro" id="IPR005511">
    <property type="entry name" value="SMP-30"/>
</dbReference>
<keyword evidence="6" id="KW-1185">Reference proteome</keyword>
<feature type="binding site" evidence="3">
    <location>
        <position position="253"/>
    </location>
    <ligand>
        <name>a divalent metal cation</name>
        <dbReference type="ChEBI" id="CHEBI:60240"/>
    </ligand>
</feature>
<sequence length="325" mass="33967">MRRRDFLAAGLAASALAGPGPARAAPIVRRLDPRLDAVIDVGARLETLHRGARWCEGLCWAPALGGLVFSDVRANRIGVLDAERRVSTLRDPANNPNGNALDAQGRLVTCEHRGRRVVRRAPDGSLTVLADSFDGKPLNAPNDVTLGPDGALWFTDPVFGIRQADEGLMAEPAQSARRVYRINPSGQLGAVTDAVGQPNGLAFAPDGRILYVSDASAALNPEAARRILAFAVGPDRRLGPARVFAELEAGVPDGLAVDANGNLYAACEDGVRLYAPDGTPLGRIATPKAAANLAFGGPDGRRLFIAAGDAILAVDLKVAAGGSRR</sequence>
<dbReference type="EMBL" id="VZZK01000037">
    <property type="protein sequence ID" value="KAB1074540.1"/>
    <property type="molecule type" value="Genomic_DNA"/>
</dbReference>
<dbReference type="SUPFAM" id="SSF63829">
    <property type="entry name" value="Calcium-dependent phosphotriesterase"/>
    <property type="match status" value="1"/>
</dbReference>
<accession>A0A6L3ST60</accession>
<dbReference type="InterPro" id="IPR051262">
    <property type="entry name" value="SMP-30/CGR1_Lactonase"/>
</dbReference>
<dbReference type="Gene3D" id="2.120.10.30">
    <property type="entry name" value="TolB, C-terminal domain"/>
    <property type="match status" value="1"/>
</dbReference>
<dbReference type="Proteomes" id="UP000474159">
    <property type="component" value="Unassembled WGS sequence"/>
</dbReference>
<evidence type="ECO:0000259" key="4">
    <source>
        <dbReference type="Pfam" id="PF08450"/>
    </source>
</evidence>
<dbReference type="AlphaFoldDB" id="A0A6L3ST60"/>
<feature type="domain" description="SMP-30/Gluconolactonase/LRE-like region" evidence="4">
    <location>
        <begin position="54"/>
        <end position="307"/>
    </location>
</feature>
<comment type="caution">
    <text evidence="5">The sequence shown here is derived from an EMBL/GenBank/DDBJ whole genome shotgun (WGS) entry which is preliminary data.</text>
</comment>
<dbReference type="PRINTS" id="PR01790">
    <property type="entry name" value="SMP30FAMILY"/>
</dbReference>